<keyword evidence="4" id="KW-1185">Reference proteome</keyword>
<sequence length="253" mass="28169">MIEGQKGLLVFDSIDQGFAGWLKSQLGQMSDKPISHVVYSHNHADHVSGGEMLEADGVRYISHELARDSQMRSRLKTRYADTTFHEGLDIDLGDRRVELRYHGPNDGRGSISLRVPDQALLSVVDWVLVDRMPFMDLARYQIDGMVHSTEQVLDMDWELMAPGHAGMGGKAEVRNYLAYITQLRDLCMEHVVAGTPPEKAADLIAADLGKVDSFRALNQFDAWVRMNATGVMDQLARVEGFIDPFPPVGGTLD</sequence>
<dbReference type="InterPro" id="IPR050855">
    <property type="entry name" value="NDM-1-like"/>
</dbReference>
<dbReference type="PANTHER" id="PTHR42951">
    <property type="entry name" value="METALLO-BETA-LACTAMASE DOMAIN-CONTAINING"/>
    <property type="match status" value="1"/>
</dbReference>
<dbReference type="InterPro" id="IPR036866">
    <property type="entry name" value="RibonucZ/Hydroxyglut_hydro"/>
</dbReference>
<dbReference type="PANTHER" id="PTHR42951:SF4">
    <property type="entry name" value="ACYL-COENZYME A THIOESTERASE MBLAC2"/>
    <property type="match status" value="1"/>
</dbReference>
<name>A0A5A7NAS8_9PROT</name>
<dbReference type="Proteomes" id="UP000324996">
    <property type="component" value="Unassembled WGS sequence"/>
</dbReference>
<organism evidence="3 4">
    <name type="scientific">Iodidimonas nitroreducens</name>
    <dbReference type="NCBI Taxonomy" id="1236968"/>
    <lineage>
        <taxon>Bacteria</taxon>
        <taxon>Pseudomonadati</taxon>
        <taxon>Pseudomonadota</taxon>
        <taxon>Alphaproteobacteria</taxon>
        <taxon>Iodidimonadales</taxon>
        <taxon>Iodidimonadaceae</taxon>
        <taxon>Iodidimonas</taxon>
    </lineage>
</organism>
<dbReference type="SUPFAM" id="SSF56281">
    <property type="entry name" value="Metallo-hydrolase/oxidoreductase"/>
    <property type="match status" value="1"/>
</dbReference>
<dbReference type="EMBL" id="BKCN01000026">
    <property type="protein sequence ID" value="GER05491.1"/>
    <property type="molecule type" value="Genomic_DNA"/>
</dbReference>
<evidence type="ECO:0000256" key="1">
    <source>
        <dbReference type="ARBA" id="ARBA00005250"/>
    </source>
</evidence>
<comment type="similarity">
    <text evidence="1">Belongs to the metallo-beta-lactamase superfamily. Class-B beta-lactamase family.</text>
</comment>
<dbReference type="GO" id="GO:0017001">
    <property type="term" value="P:antibiotic catabolic process"/>
    <property type="evidence" value="ECO:0007669"/>
    <property type="project" value="UniProtKB-ARBA"/>
</dbReference>
<dbReference type="Pfam" id="PF00753">
    <property type="entry name" value="Lactamase_B"/>
    <property type="match status" value="1"/>
</dbReference>
<proteinExistence type="inferred from homology"/>
<feature type="domain" description="Metallo-beta-lactamase" evidence="2">
    <location>
        <begin position="1"/>
        <end position="164"/>
    </location>
</feature>
<protein>
    <recommendedName>
        <fullName evidence="2">Metallo-beta-lactamase domain-containing protein</fullName>
    </recommendedName>
</protein>
<comment type="caution">
    <text evidence="3">The sequence shown here is derived from an EMBL/GenBank/DDBJ whole genome shotgun (WGS) entry which is preliminary data.</text>
</comment>
<evidence type="ECO:0000313" key="3">
    <source>
        <dbReference type="EMBL" id="GER05491.1"/>
    </source>
</evidence>
<dbReference type="Gene3D" id="3.60.15.10">
    <property type="entry name" value="Ribonuclease Z/Hydroxyacylglutathione hydrolase-like"/>
    <property type="match status" value="1"/>
</dbReference>
<dbReference type="InterPro" id="IPR001279">
    <property type="entry name" value="Metallo-B-lactamas"/>
</dbReference>
<dbReference type="AlphaFoldDB" id="A0A5A7NAS8"/>
<evidence type="ECO:0000259" key="2">
    <source>
        <dbReference type="SMART" id="SM00849"/>
    </source>
</evidence>
<evidence type="ECO:0000313" key="4">
    <source>
        <dbReference type="Proteomes" id="UP000324996"/>
    </source>
</evidence>
<reference evidence="3 4" key="1">
    <citation type="submission" date="2019-09" db="EMBL/GenBank/DDBJ databases">
        <title>NBRP : Genome information of microbial organism related human and environment.</title>
        <authorList>
            <person name="Hattori M."/>
            <person name="Oshima K."/>
            <person name="Inaba H."/>
            <person name="Suda W."/>
            <person name="Sakamoto M."/>
            <person name="Iino T."/>
            <person name="Kitahara M."/>
            <person name="Oshida Y."/>
            <person name="Iida T."/>
            <person name="Kudo T."/>
            <person name="Itoh T."/>
            <person name="Ohkuma M."/>
        </authorList>
    </citation>
    <scope>NUCLEOTIDE SEQUENCE [LARGE SCALE GENOMIC DNA]</scope>
    <source>
        <strain evidence="3 4">Q-1</strain>
    </source>
</reference>
<gene>
    <name evidence="3" type="ORF">JCM17846_31730</name>
</gene>
<dbReference type="SMART" id="SM00849">
    <property type="entry name" value="Lactamase_B"/>
    <property type="match status" value="1"/>
</dbReference>
<accession>A0A5A7NAS8</accession>